<organism evidence="5 6">
    <name type="scientific">Perkinsus olseni</name>
    <name type="common">Perkinsus atlanticus</name>
    <dbReference type="NCBI Taxonomy" id="32597"/>
    <lineage>
        <taxon>Eukaryota</taxon>
        <taxon>Sar</taxon>
        <taxon>Alveolata</taxon>
        <taxon>Perkinsozoa</taxon>
        <taxon>Perkinsea</taxon>
        <taxon>Perkinsida</taxon>
        <taxon>Perkinsidae</taxon>
        <taxon>Perkinsus</taxon>
    </lineage>
</organism>
<dbReference type="GO" id="GO:0006281">
    <property type="term" value="P:DNA repair"/>
    <property type="evidence" value="ECO:0007669"/>
    <property type="project" value="UniProtKB-KW"/>
</dbReference>
<dbReference type="PANTHER" id="PTHR47642:SF5">
    <property type="entry name" value="ATP-DEPENDENT DNA HELICASE"/>
    <property type="match status" value="1"/>
</dbReference>
<feature type="domain" description="MULE transposase" evidence="4">
    <location>
        <begin position="503"/>
        <end position="601"/>
    </location>
</feature>
<evidence type="ECO:0000259" key="4">
    <source>
        <dbReference type="Pfam" id="PF10551"/>
    </source>
</evidence>
<dbReference type="InterPro" id="IPR010285">
    <property type="entry name" value="DNA_helicase_pif1-like_DEAD"/>
</dbReference>
<dbReference type="InterPro" id="IPR018289">
    <property type="entry name" value="MULE_transposase_dom"/>
</dbReference>
<feature type="domain" description="DNA helicase Pif1-like DEAD-box helicase" evidence="3">
    <location>
        <begin position="3"/>
        <end position="166"/>
    </location>
</feature>
<comment type="cofactor">
    <cofactor evidence="1">
        <name>Mg(2+)</name>
        <dbReference type="ChEBI" id="CHEBI:18420"/>
    </cofactor>
</comment>
<dbReference type="Pfam" id="PF10551">
    <property type="entry name" value="MULE"/>
    <property type="match status" value="1"/>
</dbReference>
<dbReference type="InterPro" id="IPR051055">
    <property type="entry name" value="PIF1_helicase"/>
</dbReference>
<dbReference type="SUPFAM" id="SSF52540">
    <property type="entry name" value="P-loop containing nucleoside triphosphate hydrolases"/>
    <property type="match status" value="1"/>
</dbReference>
<accession>A0A7J6TUB3</accession>
<dbReference type="GO" id="GO:0006310">
    <property type="term" value="P:DNA recombination"/>
    <property type="evidence" value="ECO:0007669"/>
    <property type="project" value="UniProtKB-KW"/>
</dbReference>
<sequence length="617" mass="69176">MDPQQSQALNTIVSDIQSGGHRLHFITGFAGSGKTHLLRAAVAALREHDFTVNVISATALAAQEAGGETLMGFFGLRFDTRNAMPLDNSFLRCPEELARLMEKGLKEKRRLQMFGPGRKSVLVLDEIVTLHSSILEGLDIMLRKQRQDERPFGALALIVCGDALQLRGPEPTRHGQFGAAPVKPSDDGDRPEDLHRARANRGPADANDVDNESKWLDEPFDSMRGPISDVIPRYLAMKPFYTDEKSTTETRHRRVLRCRRRFQAEADAQPRTQPRRPQPTWRLWPDYTCKLREVLVIESGPPTDKICSLYGLRGVTDDPQEWFLHDHPHGTYECRSATIPPALVDVAAGLLYNNAKYTASDLLAHWRKERDEGKYGTRERNWLDLKETDDGYPNVRGNVRNLVTSLTKRKLYGLKLYPFLRKVRELTQEGDDVGHVREILDALQRAEDGHTLPEDAAIMDRANICLPSRTPKVSTDDQGLLQELAVAFTSPAMISNYVNARQIAIDCTFNVIAADCAILTVSAITAEGSAKPAMMAIVRSENQESVAEALRQFHEIVTSTGLALPNIERIVQDGSEALHNAVKRVFGCDTIITSCFFHCMQALKRHKPSQLELSIWW</sequence>
<dbReference type="PANTHER" id="PTHR47642">
    <property type="entry name" value="ATP-DEPENDENT DNA HELICASE"/>
    <property type="match status" value="1"/>
</dbReference>
<keyword evidence="1" id="KW-0067">ATP-binding</keyword>
<dbReference type="Pfam" id="PF05970">
    <property type="entry name" value="PIF1"/>
    <property type="match status" value="1"/>
</dbReference>
<dbReference type="InterPro" id="IPR027417">
    <property type="entry name" value="P-loop_NTPase"/>
</dbReference>
<keyword evidence="1" id="KW-0378">Hydrolase</keyword>
<dbReference type="GO" id="GO:0043139">
    <property type="term" value="F:5'-3' DNA helicase activity"/>
    <property type="evidence" value="ECO:0007669"/>
    <property type="project" value="UniProtKB-EC"/>
</dbReference>
<keyword evidence="1" id="KW-0233">DNA recombination</keyword>
<dbReference type="Proteomes" id="UP000574390">
    <property type="component" value="Unassembled WGS sequence"/>
</dbReference>
<reference evidence="5 6" key="1">
    <citation type="submission" date="2020-04" db="EMBL/GenBank/DDBJ databases">
        <title>Perkinsus olseni comparative genomics.</title>
        <authorList>
            <person name="Bogema D.R."/>
        </authorList>
    </citation>
    <scope>NUCLEOTIDE SEQUENCE [LARGE SCALE GENOMIC DNA]</scope>
    <source>
        <strain evidence="5">ATCC PRA-205</strain>
    </source>
</reference>
<dbReference type="GO" id="GO:0005524">
    <property type="term" value="F:ATP binding"/>
    <property type="evidence" value="ECO:0007669"/>
    <property type="project" value="UniProtKB-KW"/>
</dbReference>
<evidence type="ECO:0000256" key="1">
    <source>
        <dbReference type="RuleBase" id="RU363044"/>
    </source>
</evidence>
<dbReference type="AlphaFoldDB" id="A0A7J6TUB3"/>
<dbReference type="Gene3D" id="3.40.50.300">
    <property type="entry name" value="P-loop containing nucleotide triphosphate hydrolases"/>
    <property type="match status" value="1"/>
</dbReference>
<dbReference type="EC" id="5.6.2.3" evidence="1"/>
<feature type="compositionally biased region" description="Basic and acidic residues" evidence="2">
    <location>
        <begin position="184"/>
        <end position="196"/>
    </location>
</feature>
<name>A0A7J6TUB3_PEROL</name>
<proteinExistence type="inferred from homology"/>
<feature type="region of interest" description="Disordered" evidence="2">
    <location>
        <begin position="169"/>
        <end position="214"/>
    </location>
</feature>
<gene>
    <name evidence="5" type="ORF">FOZ62_024454</name>
</gene>
<protein>
    <recommendedName>
        <fullName evidence="1">ATP-dependent DNA helicase</fullName>
        <ecNumber evidence="1">5.6.2.3</ecNumber>
    </recommendedName>
</protein>
<keyword evidence="1" id="KW-0234">DNA repair</keyword>
<dbReference type="EMBL" id="JABANM010005172">
    <property type="protein sequence ID" value="KAF4748060.1"/>
    <property type="molecule type" value="Genomic_DNA"/>
</dbReference>
<dbReference type="GO" id="GO:0000723">
    <property type="term" value="P:telomere maintenance"/>
    <property type="evidence" value="ECO:0007669"/>
    <property type="project" value="InterPro"/>
</dbReference>
<comment type="similarity">
    <text evidence="1">Belongs to the helicase family.</text>
</comment>
<keyword evidence="1" id="KW-0227">DNA damage</keyword>
<evidence type="ECO:0000313" key="5">
    <source>
        <dbReference type="EMBL" id="KAF4748060.1"/>
    </source>
</evidence>
<keyword evidence="1" id="KW-0347">Helicase</keyword>
<evidence type="ECO:0000256" key="2">
    <source>
        <dbReference type="SAM" id="MobiDB-lite"/>
    </source>
</evidence>
<evidence type="ECO:0000259" key="3">
    <source>
        <dbReference type="Pfam" id="PF05970"/>
    </source>
</evidence>
<comment type="catalytic activity">
    <reaction evidence="1">
        <text>ATP + H2O = ADP + phosphate + H(+)</text>
        <dbReference type="Rhea" id="RHEA:13065"/>
        <dbReference type="ChEBI" id="CHEBI:15377"/>
        <dbReference type="ChEBI" id="CHEBI:15378"/>
        <dbReference type="ChEBI" id="CHEBI:30616"/>
        <dbReference type="ChEBI" id="CHEBI:43474"/>
        <dbReference type="ChEBI" id="CHEBI:456216"/>
        <dbReference type="EC" id="5.6.2.3"/>
    </reaction>
</comment>
<evidence type="ECO:0000313" key="6">
    <source>
        <dbReference type="Proteomes" id="UP000574390"/>
    </source>
</evidence>
<comment type="caution">
    <text evidence="5">The sequence shown here is derived from an EMBL/GenBank/DDBJ whole genome shotgun (WGS) entry which is preliminary data.</text>
</comment>
<keyword evidence="1" id="KW-0547">Nucleotide-binding</keyword>
<dbReference type="GO" id="GO:0016787">
    <property type="term" value="F:hydrolase activity"/>
    <property type="evidence" value="ECO:0007669"/>
    <property type="project" value="UniProtKB-KW"/>
</dbReference>